<dbReference type="GO" id="GO:0005886">
    <property type="term" value="C:plasma membrane"/>
    <property type="evidence" value="ECO:0007669"/>
    <property type="project" value="UniProtKB-SubCell"/>
</dbReference>
<gene>
    <name evidence="4" type="ORF">BEMITA_LOCUS5071</name>
</gene>
<evidence type="ECO:0000256" key="1">
    <source>
        <dbReference type="ARBA" id="ARBA00004401"/>
    </source>
</evidence>
<comment type="subcellular location">
    <subcellularLocation>
        <location evidence="1">Cell membrane</location>
        <topology evidence="1">Single-pass type II membrane protein</topology>
    </subcellularLocation>
</comment>
<evidence type="ECO:0000256" key="2">
    <source>
        <dbReference type="ARBA" id="ARBA00007357"/>
    </source>
</evidence>
<keyword evidence="5" id="KW-1185">Reference proteome</keyword>
<dbReference type="InterPro" id="IPR042089">
    <property type="entry name" value="Peptidase_M13_dom_2"/>
</dbReference>
<name>A0A9P0A6Z1_BEMTA</name>
<dbReference type="PROSITE" id="PS51885">
    <property type="entry name" value="NEPRILYSIN"/>
    <property type="match status" value="1"/>
</dbReference>
<dbReference type="GO" id="GO:0006508">
    <property type="term" value="P:proteolysis"/>
    <property type="evidence" value="ECO:0007669"/>
    <property type="project" value="InterPro"/>
</dbReference>
<dbReference type="InterPro" id="IPR000718">
    <property type="entry name" value="Peptidase_M13"/>
</dbReference>
<dbReference type="Pfam" id="PF05649">
    <property type="entry name" value="Peptidase_M13_N"/>
    <property type="match status" value="1"/>
</dbReference>
<reference evidence="4" key="1">
    <citation type="submission" date="2021-12" db="EMBL/GenBank/DDBJ databases">
        <authorList>
            <person name="King R."/>
        </authorList>
    </citation>
    <scope>NUCLEOTIDE SEQUENCE</scope>
</reference>
<dbReference type="Proteomes" id="UP001152759">
    <property type="component" value="Chromosome 2"/>
</dbReference>
<proteinExistence type="inferred from homology"/>
<protein>
    <recommendedName>
        <fullName evidence="3">Peptidase M13 N-terminal domain-containing protein</fullName>
    </recommendedName>
</protein>
<dbReference type="AlphaFoldDB" id="A0A9P0A6Z1"/>
<dbReference type="GO" id="GO:0004222">
    <property type="term" value="F:metalloendopeptidase activity"/>
    <property type="evidence" value="ECO:0007669"/>
    <property type="project" value="InterPro"/>
</dbReference>
<feature type="domain" description="Peptidase M13 N-terminal" evidence="3">
    <location>
        <begin position="53"/>
        <end position="165"/>
    </location>
</feature>
<accession>A0A9P0A6Z1</accession>
<comment type="similarity">
    <text evidence="2">Belongs to the peptidase M13 family.</text>
</comment>
<dbReference type="Gene3D" id="1.10.1380.10">
    <property type="entry name" value="Neutral endopeptidase , domain2"/>
    <property type="match status" value="1"/>
</dbReference>
<organism evidence="4 5">
    <name type="scientific">Bemisia tabaci</name>
    <name type="common">Sweetpotato whitefly</name>
    <name type="synonym">Aleurodes tabaci</name>
    <dbReference type="NCBI Taxonomy" id="7038"/>
    <lineage>
        <taxon>Eukaryota</taxon>
        <taxon>Metazoa</taxon>
        <taxon>Ecdysozoa</taxon>
        <taxon>Arthropoda</taxon>
        <taxon>Hexapoda</taxon>
        <taxon>Insecta</taxon>
        <taxon>Pterygota</taxon>
        <taxon>Neoptera</taxon>
        <taxon>Paraneoptera</taxon>
        <taxon>Hemiptera</taxon>
        <taxon>Sternorrhyncha</taxon>
        <taxon>Aleyrodoidea</taxon>
        <taxon>Aleyrodidae</taxon>
        <taxon>Aleyrodinae</taxon>
        <taxon>Bemisia</taxon>
    </lineage>
</organism>
<dbReference type="EMBL" id="OU963863">
    <property type="protein sequence ID" value="CAH0385891.1"/>
    <property type="molecule type" value="Genomic_DNA"/>
</dbReference>
<evidence type="ECO:0000259" key="3">
    <source>
        <dbReference type="Pfam" id="PF05649"/>
    </source>
</evidence>
<sequence>MDEVRKGSKTVDRQELRKGISNVRKWDRMRCVNESEDSSRRGSAAAGSIPLESSKAALTAYHRYMSEVAVLLGANVSTVSAELLEMLNFEINLANVSLAEVDRHDSSSQYTKLTVRELQQLVPQLNWLELLSTFLEASINENELVVSYSMPYFIEMGKLFKRTDRR</sequence>
<dbReference type="SUPFAM" id="SSF55486">
    <property type="entry name" value="Metalloproteases ('zincins'), catalytic domain"/>
    <property type="match status" value="1"/>
</dbReference>
<evidence type="ECO:0000313" key="5">
    <source>
        <dbReference type="Proteomes" id="UP001152759"/>
    </source>
</evidence>
<evidence type="ECO:0000313" key="4">
    <source>
        <dbReference type="EMBL" id="CAH0385891.1"/>
    </source>
</evidence>
<dbReference type="InterPro" id="IPR008753">
    <property type="entry name" value="Peptidase_M13_N"/>
</dbReference>